<protein>
    <submittedName>
        <fullName evidence="6">Amidohydrolase</fullName>
    </submittedName>
</protein>
<dbReference type="InterPro" id="IPR011059">
    <property type="entry name" value="Metal-dep_hydrolase_composite"/>
</dbReference>
<evidence type="ECO:0000256" key="2">
    <source>
        <dbReference type="ARBA" id="ARBA00022801"/>
    </source>
</evidence>
<evidence type="ECO:0000259" key="5">
    <source>
        <dbReference type="Pfam" id="PF22039"/>
    </source>
</evidence>
<evidence type="ECO:0000313" key="7">
    <source>
        <dbReference type="Proteomes" id="UP000321197"/>
    </source>
</evidence>
<organism evidence="6 7">
    <name type="scientific">Meiothermus hypogaeus NBRC 106114</name>
    <dbReference type="NCBI Taxonomy" id="1227553"/>
    <lineage>
        <taxon>Bacteria</taxon>
        <taxon>Thermotogati</taxon>
        <taxon>Deinococcota</taxon>
        <taxon>Deinococci</taxon>
        <taxon>Thermales</taxon>
        <taxon>Thermaceae</taxon>
        <taxon>Meiothermus</taxon>
    </lineage>
</organism>
<feature type="domain" description="Aminodeoxyfutalosine deaminase/Imidazolonepropionase-like composite" evidence="5">
    <location>
        <begin position="31"/>
        <end position="56"/>
    </location>
</feature>
<gene>
    <name evidence="6" type="ORF">MHY01S_31500</name>
</gene>
<sequence length="376" mass="41460">MGTREETLILAPEIWTAEVVYVGFGTPMLNGGLVVVGQHIAATGPLTELRKTYPEAPLVHKGKALTPPVVNAHTHLDLTTAPYFRGSYTDFIKHVIDHGSKRSAEAALQGLNELQTLRVGGFGDIVYKPEIVEWLLEHSPLPGVAYLEVIHRNPAQADEVARRVAHRLTEWRNRNSAVRVGLSPHTPYNVSPALLKKLVEIARLEGFPLQMHVAESPDETLLMTQGTGPLREIPLQYGFAPYENPPGLTPVRYLAELGVLGPHLTVVHGVQVDEEEVQMLAQSGTKVVACPRSNEGLACGQMPWVLYLKHRLEPALGTDSRSSSPDLDVRNEALFLWERVDPRVLVRAATRNGYRVLGLEAPRITRGTPVSQVQSW</sequence>
<reference evidence="6 7" key="1">
    <citation type="submission" date="2019-07" db="EMBL/GenBank/DDBJ databases">
        <title>Whole genome shotgun sequence of Meiothermus hypogaeus NBRC 106114.</title>
        <authorList>
            <person name="Hosoyama A."/>
            <person name="Uohara A."/>
            <person name="Ohji S."/>
            <person name="Ichikawa N."/>
        </authorList>
    </citation>
    <scope>NUCLEOTIDE SEQUENCE [LARGE SCALE GENOMIC DNA]</scope>
    <source>
        <strain evidence="6 7">NBRC 106114</strain>
    </source>
</reference>
<keyword evidence="2 6" id="KW-0378">Hydrolase</keyword>
<dbReference type="InterPro" id="IPR006680">
    <property type="entry name" value="Amidohydro-rel"/>
</dbReference>
<comment type="caution">
    <text evidence="6">The sequence shown here is derived from an EMBL/GenBank/DDBJ whole genome shotgun (WGS) entry which is preliminary data.</text>
</comment>
<dbReference type="PANTHER" id="PTHR43794">
    <property type="entry name" value="AMINOHYDROLASE SSNA-RELATED"/>
    <property type="match status" value="1"/>
</dbReference>
<dbReference type="EMBL" id="BJXL01000156">
    <property type="protein sequence ID" value="GEM84984.1"/>
    <property type="molecule type" value="Genomic_DNA"/>
</dbReference>
<dbReference type="PANTHER" id="PTHR43794:SF11">
    <property type="entry name" value="AMIDOHYDROLASE-RELATED DOMAIN-CONTAINING PROTEIN"/>
    <property type="match status" value="1"/>
</dbReference>
<accession>A0A511R5V7</accession>
<dbReference type="InterPro" id="IPR050287">
    <property type="entry name" value="MTA/SAH_deaminase"/>
</dbReference>
<name>A0A511R5V7_9DEIN</name>
<dbReference type="GO" id="GO:0016810">
    <property type="term" value="F:hydrolase activity, acting on carbon-nitrogen (but not peptide) bonds"/>
    <property type="evidence" value="ECO:0007669"/>
    <property type="project" value="InterPro"/>
</dbReference>
<evidence type="ECO:0000313" key="6">
    <source>
        <dbReference type="EMBL" id="GEM84984.1"/>
    </source>
</evidence>
<dbReference type="AlphaFoldDB" id="A0A511R5V7"/>
<dbReference type="Pfam" id="PF01979">
    <property type="entry name" value="Amidohydro_1"/>
    <property type="match status" value="1"/>
</dbReference>
<dbReference type="SUPFAM" id="SSF51338">
    <property type="entry name" value="Composite domain of metallo-dependent hydrolases"/>
    <property type="match status" value="1"/>
</dbReference>
<evidence type="ECO:0000256" key="3">
    <source>
        <dbReference type="ARBA" id="ARBA00022833"/>
    </source>
</evidence>
<dbReference type="InterPro" id="IPR054418">
    <property type="entry name" value="MQNX/HUTI_composite_N"/>
</dbReference>
<proteinExistence type="predicted"/>
<dbReference type="Proteomes" id="UP000321197">
    <property type="component" value="Unassembled WGS sequence"/>
</dbReference>
<keyword evidence="1" id="KW-0479">Metal-binding</keyword>
<dbReference type="GO" id="GO:0046872">
    <property type="term" value="F:metal ion binding"/>
    <property type="evidence" value="ECO:0007669"/>
    <property type="project" value="UniProtKB-KW"/>
</dbReference>
<dbReference type="Gene3D" id="2.30.40.10">
    <property type="entry name" value="Urease, subunit C, domain 1"/>
    <property type="match status" value="1"/>
</dbReference>
<evidence type="ECO:0000259" key="4">
    <source>
        <dbReference type="Pfam" id="PF01979"/>
    </source>
</evidence>
<dbReference type="Gene3D" id="3.20.20.140">
    <property type="entry name" value="Metal-dependent hydrolases"/>
    <property type="match status" value="1"/>
</dbReference>
<keyword evidence="3" id="KW-0862">Zinc</keyword>
<evidence type="ECO:0000256" key="1">
    <source>
        <dbReference type="ARBA" id="ARBA00022723"/>
    </source>
</evidence>
<dbReference type="Pfam" id="PF22039">
    <property type="entry name" value="HUTI_composite_bact"/>
    <property type="match status" value="1"/>
</dbReference>
<dbReference type="InterPro" id="IPR032466">
    <property type="entry name" value="Metal_Hydrolase"/>
</dbReference>
<feature type="domain" description="Amidohydrolase-related" evidence="4">
    <location>
        <begin position="66"/>
        <end position="362"/>
    </location>
</feature>
<dbReference type="SUPFAM" id="SSF51556">
    <property type="entry name" value="Metallo-dependent hydrolases"/>
    <property type="match status" value="1"/>
</dbReference>